<accession>A0A9D2DK28</accession>
<sequence>MDALVIAGCLSGEEGDAGVAALVRELAAAVDASVMMRARTGGRPMGVSLPEALADLRARGARRVLVATTHVVDGRLQREAAAAVRAAAPGFEKIRLAPPLLACEEDFAAVAVALDEALPARPDCAVAFAGHRGPECEAAFAQLEGALRARGRNDALVDSPGRLPARLRCRPERETLLAPLLMSLGHHARHDVLEELAQRLSAQTWPHSLAELPAVRALVVDHACVTMIQKGTVPS</sequence>
<name>A0A9D2DK28_9ACTN</name>
<proteinExistence type="predicted"/>
<dbReference type="EMBL" id="DXBZ01000089">
    <property type="protein sequence ID" value="HIZ18425.1"/>
    <property type="molecule type" value="Genomic_DNA"/>
</dbReference>
<dbReference type="InterPro" id="IPR010388">
    <property type="entry name" value="Anaerobic_Co-chelatase"/>
</dbReference>
<comment type="caution">
    <text evidence="1">The sequence shown here is derived from an EMBL/GenBank/DDBJ whole genome shotgun (WGS) entry which is preliminary data.</text>
</comment>
<dbReference type="GO" id="GO:0019251">
    <property type="term" value="P:anaerobic cobalamin biosynthetic process"/>
    <property type="evidence" value="ECO:0007669"/>
    <property type="project" value="InterPro"/>
</dbReference>
<organism evidence="1 2">
    <name type="scientific">Candidatus Olsenella stercoravium</name>
    <dbReference type="NCBI Taxonomy" id="2838713"/>
    <lineage>
        <taxon>Bacteria</taxon>
        <taxon>Bacillati</taxon>
        <taxon>Actinomycetota</taxon>
        <taxon>Coriobacteriia</taxon>
        <taxon>Coriobacteriales</taxon>
        <taxon>Atopobiaceae</taxon>
        <taxon>Olsenella</taxon>
    </lineage>
</organism>
<gene>
    <name evidence="1" type="ORF">IAA22_04880</name>
</gene>
<dbReference type="Gene3D" id="3.40.50.1400">
    <property type="match status" value="2"/>
</dbReference>
<dbReference type="GO" id="GO:0016852">
    <property type="term" value="F:sirohydrochlorin cobaltochelatase activity"/>
    <property type="evidence" value="ECO:0007669"/>
    <property type="project" value="InterPro"/>
</dbReference>
<protein>
    <submittedName>
        <fullName evidence="1">Sirohydrochlorin cobaltochelatase</fullName>
    </submittedName>
</protein>
<reference evidence="1" key="1">
    <citation type="journal article" date="2021" name="PeerJ">
        <title>Extensive microbial diversity within the chicken gut microbiome revealed by metagenomics and culture.</title>
        <authorList>
            <person name="Gilroy R."/>
            <person name="Ravi A."/>
            <person name="Getino M."/>
            <person name="Pursley I."/>
            <person name="Horton D.L."/>
            <person name="Alikhan N.F."/>
            <person name="Baker D."/>
            <person name="Gharbi K."/>
            <person name="Hall N."/>
            <person name="Watson M."/>
            <person name="Adriaenssens E.M."/>
            <person name="Foster-Nyarko E."/>
            <person name="Jarju S."/>
            <person name="Secka A."/>
            <person name="Antonio M."/>
            <person name="Oren A."/>
            <person name="Chaudhuri R.R."/>
            <person name="La Ragione R."/>
            <person name="Hildebrand F."/>
            <person name="Pallen M.J."/>
        </authorList>
    </citation>
    <scope>NUCLEOTIDE SEQUENCE</scope>
    <source>
        <strain evidence="1">ChiHecolR3B27-1887</strain>
    </source>
</reference>
<dbReference type="Pfam" id="PF06180">
    <property type="entry name" value="CbiK"/>
    <property type="match status" value="1"/>
</dbReference>
<evidence type="ECO:0000313" key="1">
    <source>
        <dbReference type="EMBL" id="HIZ18425.1"/>
    </source>
</evidence>
<dbReference type="AlphaFoldDB" id="A0A9D2DK28"/>
<dbReference type="Proteomes" id="UP000824029">
    <property type="component" value="Unassembled WGS sequence"/>
</dbReference>
<dbReference type="SUPFAM" id="SSF53800">
    <property type="entry name" value="Chelatase"/>
    <property type="match status" value="1"/>
</dbReference>
<reference evidence="1" key="2">
    <citation type="submission" date="2021-04" db="EMBL/GenBank/DDBJ databases">
        <authorList>
            <person name="Gilroy R."/>
        </authorList>
    </citation>
    <scope>NUCLEOTIDE SEQUENCE</scope>
    <source>
        <strain evidence="1">ChiHecolR3B27-1887</strain>
    </source>
</reference>
<evidence type="ECO:0000313" key="2">
    <source>
        <dbReference type="Proteomes" id="UP000824029"/>
    </source>
</evidence>